<name>A0A645ELU8_9ZZZZ</name>
<sequence length="60" mass="6396">MRFAGTKRPELIDVHPRVHHPHAFGGGPQAFDDGRLLGLADRDDPVRLLGDQALAGIASG</sequence>
<gene>
    <name evidence="1" type="ORF">SDC9_150209</name>
</gene>
<reference evidence="1" key="1">
    <citation type="submission" date="2019-08" db="EMBL/GenBank/DDBJ databases">
        <authorList>
            <person name="Kucharzyk K."/>
            <person name="Murdoch R.W."/>
            <person name="Higgins S."/>
            <person name="Loffler F."/>
        </authorList>
    </citation>
    <scope>NUCLEOTIDE SEQUENCE</scope>
</reference>
<dbReference type="EMBL" id="VSSQ01048942">
    <property type="protein sequence ID" value="MPN02988.1"/>
    <property type="molecule type" value="Genomic_DNA"/>
</dbReference>
<evidence type="ECO:0000313" key="1">
    <source>
        <dbReference type="EMBL" id="MPN02988.1"/>
    </source>
</evidence>
<accession>A0A645ELU8</accession>
<dbReference type="AlphaFoldDB" id="A0A645ELU8"/>
<protein>
    <submittedName>
        <fullName evidence="1">Uncharacterized protein</fullName>
    </submittedName>
</protein>
<organism evidence="1">
    <name type="scientific">bioreactor metagenome</name>
    <dbReference type="NCBI Taxonomy" id="1076179"/>
    <lineage>
        <taxon>unclassified sequences</taxon>
        <taxon>metagenomes</taxon>
        <taxon>ecological metagenomes</taxon>
    </lineage>
</organism>
<comment type="caution">
    <text evidence="1">The sequence shown here is derived from an EMBL/GenBank/DDBJ whole genome shotgun (WGS) entry which is preliminary data.</text>
</comment>
<proteinExistence type="predicted"/>